<dbReference type="STRING" id="282301.A0A267H382"/>
<dbReference type="GO" id="GO:0005737">
    <property type="term" value="C:cytoplasm"/>
    <property type="evidence" value="ECO:0007669"/>
    <property type="project" value="TreeGrafter"/>
</dbReference>
<dbReference type="Proteomes" id="UP000215902">
    <property type="component" value="Unassembled WGS sequence"/>
</dbReference>
<dbReference type="PANTHER" id="PTHR10655:SF17">
    <property type="entry name" value="LYSOPHOSPHOLIPASE-LIKE PROTEIN 1"/>
    <property type="match status" value="1"/>
</dbReference>
<proteinExistence type="inferred from homology"/>
<dbReference type="OrthoDB" id="2418081at2759"/>
<evidence type="ECO:0000313" key="5">
    <source>
        <dbReference type="EMBL" id="PAA92002.1"/>
    </source>
</evidence>
<protein>
    <recommendedName>
        <fullName evidence="2">palmitoyl-protein hydrolase</fullName>
        <ecNumber evidence="2">3.1.2.22</ecNumber>
    </recommendedName>
</protein>
<evidence type="ECO:0000256" key="1">
    <source>
        <dbReference type="ARBA" id="ARBA00006499"/>
    </source>
</evidence>
<evidence type="ECO:0000313" key="6">
    <source>
        <dbReference type="Proteomes" id="UP000215902"/>
    </source>
</evidence>
<name>A0A267H382_9PLAT</name>
<accession>A0A267H382</accession>
<comment type="caution">
    <text evidence="5">The sequence shown here is derived from an EMBL/GenBank/DDBJ whole genome shotgun (WGS) entry which is preliminary data.</text>
</comment>
<organism evidence="5 6">
    <name type="scientific">Macrostomum lignano</name>
    <dbReference type="NCBI Taxonomy" id="282301"/>
    <lineage>
        <taxon>Eukaryota</taxon>
        <taxon>Metazoa</taxon>
        <taxon>Spiralia</taxon>
        <taxon>Lophotrochozoa</taxon>
        <taxon>Platyhelminthes</taxon>
        <taxon>Rhabditophora</taxon>
        <taxon>Macrostomorpha</taxon>
        <taxon>Macrostomida</taxon>
        <taxon>Macrostomidae</taxon>
        <taxon>Macrostomum</taxon>
    </lineage>
</organism>
<gene>
    <name evidence="5" type="ORF">BOX15_Mlig001722g3</name>
</gene>
<evidence type="ECO:0000259" key="4">
    <source>
        <dbReference type="Pfam" id="PF02230"/>
    </source>
</evidence>
<feature type="domain" description="Phospholipase/carboxylesterase/thioesterase" evidence="4">
    <location>
        <begin position="8"/>
        <end position="228"/>
    </location>
</feature>
<comment type="similarity">
    <text evidence="1">Belongs to the AB hydrolase superfamily. AB hydrolase 2 family.</text>
</comment>
<keyword evidence="3" id="KW-0378">Hydrolase</keyword>
<dbReference type="AlphaFoldDB" id="A0A267H382"/>
<dbReference type="Pfam" id="PF02230">
    <property type="entry name" value="Abhydrolase_2"/>
    <property type="match status" value="1"/>
</dbReference>
<dbReference type="InterPro" id="IPR029058">
    <property type="entry name" value="AB_hydrolase_fold"/>
</dbReference>
<evidence type="ECO:0000256" key="3">
    <source>
        <dbReference type="ARBA" id="ARBA00022801"/>
    </source>
</evidence>
<dbReference type="Gene3D" id="3.40.50.1820">
    <property type="entry name" value="alpha/beta hydrolase"/>
    <property type="match status" value="1"/>
</dbReference>
<dbReference type="GO" id="GO:0052689">
    <property type="term" value="F:carboxylic ester hydrolase activity"/>
    <property type="evidence" value="ECO:0007669"/>
    <property type="project" value="TreeGrafter"/>
</dbReference>
<dbReference type="SUPFAM" id="SSF53474">
    <property type="entry name" value="alpha/beta-Hydrolases"/>
    <property type="match status" value="1"/>
</dbReference>
<dbReference type="InterPro" id="IPR003140">
    <property type="entry name" value="PLipase/COase/thioEstase"/>
</dbReference>
<sequence>MALAAYSSVIKRPSKIHTATLVFLHGLGDNGHGWSEILWPLLPPYCRLVCPHAPVRPLTVYGGEQIPAWFDVLARSPSSAVQDPSSVAEAVSSLNRLLAAEVAALPSTGRLLLGGFSQGGALALYAGLAGGLSCRLAGLVGLSCYLPLMEQAYGKTECGVASGSGQSQPPVFLAHGDADEVVLPERSRAAGQLMREKLGVTDLRYHVYPGLEHCNGNQEMADLKDFIWSVLSEKQP</sequence>
<dbReference type="GO" id="GO:0008474">
    <property type="term" value="F:palmitoyl-(protein) hydrolase activity"/>
    <property type="evidence" value="ECO:0007669"/>
    <property type="project" value="UniProtKB-EC"/>
</dbReference>
<dbReference type="EC" id="3.1.2.22" evidence="2"/>
<evidence type="ECO:0000256" key="2">
    <source>
        <dbReference type="ARBA" id="ARBA00012423"/>
    </source>
</evidence>
<dbReference type="InterPro" id="IPR050565">
    <property type="entry name" value="LYPA1-2/EST-like"/>
</dbReference>
<dbReference type="EMBL" id="NIVC01000067">
    <property type="protein sequence ID" value="PAA92002.1"/>
    <property type="molecule type" value="Genomic_DNA"/>
</dbReference>
<keyword evidence="6" id="KW-1185">Reference proteome</keyword>
<dbReference type="PANTHER" id="PTHR10655">
    <property type="entry name" value="LYSOPHOSPHOLIPASE-RELATED"/>
    <property type="match status" value="1"/>
</dbReference>
<reference evidence="5 6" key="1">
    <citation type="submission" date="2017-06" db="EMBL/GenBank/DDBJ databases">
        <title>A platform for efficient transgenesis in Macrostomum lignano, a flatworm model organism for stem cell research.</title>
        <authorList>
            <person name="Berezikov E."/>
        </authorList>
    </citation>
    <scope>NUCLEOTIDE SEQUENCE [LARGE SCALE GENOMIC DNA]</scope>
    <source>
        <strain evidence="5">DV1</strain>
        <tissue evidence="5">Whole organism</tissue>
    </source>
</reference>